<organism evidence="2 3">
    <name type="scientific">Flammeovirga pectinis</name>
    <dbReference type="NCBI Taxonomy" id="2494373"/>
    <lineage>
        <taxon>Bacteria</taxon>
        <taxon>Pseudomonadati</taxon>
        <taxon>Bacteroidota</taxon>
        <taxon>Cytophagia</taxon>
        <taxon>Cytophagales</taxon>
        <taxon>Flammeovirgaceae</taxon>
        <taxon>Flammeovirga</taxon>
    </lineage>
</organism>
<feature type="transmembrane region" description="Helical" evidence="1">
    <location>
        <begin position="157"/>
        <end position="174"/>
    </location>
</feature>
<sequence>MRVSKIIPISLSKLGILLILISLPWSTTITSIAQLLALVFVVYDYLFLEKNKIILHPIVKIFIFIFGLQVLLMVMNGSNLKSIINQLDLKYPLILIPLIFIFIPNLKKRDLDFYFKYFSYSLIFSLIYCYLRAIFLYDKKPYILINGFSFLTEQVDVGVQYYSFYLTIVIFYFLQKKIFSKKNGVLVLLILIMVLLHLKSRNVILTFFLLVILDRFLFYDLKKKSIIVIFFFSFFLVLSHYVERFHLLSLSNAVEERFIQYNAVLESVYVNLPFGVGWSSVNQELLKSYFKLGFDYGFDFQLNSHNQYLSEFISGGLITGFIYIHLIFNGIKNAFLKKYKLLLYMSLSLSFFSMTEALLNRQKGLVIFILTLTIINVYKNK</sequence>
<gene>
    <name evidence="2" type="ORF">EI427_15455</name>
</gene>
<evidence type="ECO:0000256" key="1">
    <source>
        <dbReference type="SAM" id="Phobius"/>
    </source>
</evidence>
<feature type="transmembrane region" description="Helical" evidence="1">
    <location>
        <begin position="89"/>
        <end position="106"/>
    </location>
</feature>
<name>A0A3Q9FRI5_9BACT</name>
<feature type="transmembrane region" description="Helical" evidence="1">
    <location>
        <begin position="118"/>
        <end position="137"/>
    </location>
</feature>
<keyword evidence="1" id="KW-0812">Transmembrane</keyword>
<dbReference type="AlphaFoldDB" id="A0A3Q9FRI5"/>
<dbReference type="OrthoDB" id="1631746at2"/>
<feature type="transmembrane region" description="Helical" evidence="1">
    <location>
        <begin position="186"/>
        <end position="213"/>
    </location>
</feature>
<proteinExistence type="predicted"/>
<dbReference type="EMBL" id="CP034562">
    <property type="protein sequence ID" value="AZQ63567.1"/>
    <property type="molecule type" value="Genomic_DNA"/>
</dbReference>
<dbReference type="KEGG" id="fll:EI427_15455"/>
<evidence type="ECO:0008006" key="4">
    <source>
        <dbReference type="Google" id="ProtNLM"/>
    </source>
</evidence>
<keyword evidence="1" id="KW-1133">Transmembrane helix</keyword>
<keyword evidence="1" id="KW-0472">Membrane</keyword>
<feature type="transmembrane region" description="Helical" evidence="1">
    <location>
        <begin position="308"/>
        <end position="329"/>
    </location>
</feature>
<keyword evidence="3" id="KW-1185">Reference proteome</keyword>
<evidence type="ECO:0000313" key="2">
    <source>
        <dbReference type="EMBL" id="AZQ63567.1"/>
    </source>
</evidence>
<dbReference type="RefSeq" id="WP_126616341.1">
    <property type="nucleotide sequence ID" value="NZ_CP034562.1"/>
</dbReference>
<reference evidence="2 3" key="1">
    <citation type="submission" date="2018-12" db="EMBL/GenBank/DDBJ databases">
        <title>Flammeovirga pectinis sp. nov., isolated from the gut of the Korean scallop, Patinopecten yessoensis.</title>
        <authorList>
            <person name="Bae J.-W."/>
            <person name="Jeong Y.-S."/>
            <person name="Kang W."/>
        </authorList>
    </citation>
    <scope>NUCLEOTIDE SEQUENCE [LARGE SCALE GENOMIC DNA]</scope>
    <source>
        <strain evidence="2 3">L12M1</strain>
    </source>
</reference>
<feature type="transmembrane region" description="Helical" evidence="1">
    <location>
        <begin position="365"/>
        <end position="380"/>
    </location>
</feature>
<feature type="transmembrane region" description="Helical" evidence="1">
    <location>
        <begin position="225"/>
        <end position="242"/>
    </location>
</feature>
<accession>A0A3Q9FRI5</accession>
<evidence type="ECO:0000313" key="3">
    <source>
        <dbReference type="Proteomes" id="UP000267268"/>
    </source>
</evidence>
<feature type="transmembrane region" description="Helical" evidence="1">
    <location>
        <begin position="58"/>
        <end position="77"/>
    </location>
</feature>
<protein>
    <recommendedName>
        <fullName evidence="4">O-antigen ligase domain-containing protein</fullName>
    </recommendedName>
</protein>
<feature type="transmembrane region" description="Helical" evidence="1">
    <location>
        <begin position="341"/>
        <end position="359"/>
    </location>
</feature>
<dbReference type="Proteomes" id="UP000267268">
    <property type="component" value="Chromosome 1"/>
</dbReference>